<protein>
    <recommendedName>
        <fullName evidence="4">D-xylose 1-dehydrogenase</fullName>
        <ecNumber evidence="3">1.1.1.175</ecNumber>
    </recommendedName>
</protein>
<proteinExistence type="inferred from homology"/>
<dbReference type="PANTHER" id="PTHR43639">
    <property type="entry name" value="OXIDOREDUCTASE, SHORT-CHAIN DEHYDROGENASE/REDUCTASE FAMILY (AFU_ORTHOLOGUE AFUA_5G02870)"/>
    <property type="match status" value="1"/>
</dbReference>
<dbReference type="FunFam" id="3.40.50.720:FF:000084">
    <property type="entry name" value="Short-chain dehydrogenase reductase"/>
    <property type="match status" value="1"/>
</dbReference>
<dbReference type="CDD" id="cd05233">
    <property type="entry name" value="SDR_c"/>
    <property type="match status" value="1"/>
</dbReference>
<dbReference type="InterPro" id="IPR002347">
    <property type="entry name" value="SDR_fam"/>
</dbReference>
<keyword evidence="8" id="KW-1185">Reference proteome</keyword>
<dbReference type="RefSeq" id="WP_158764788.1">
    <property type="nucleotide sequence ID" value="NZ_CP047045.1"/>
</dbReference>
<evidence type="ECO:0000313" key="7">
    <source>
        <dbReference type="EMBL" id="QGZ93796.1"/>
    </source>
</evidence>
<dbReference type="Proteomes" id="UP000431269">
    <property type="component" value="Chromosome"/>
</dbReference>
<name>A0A6I6MKV6_9CAUL</name>
<evidence type="ECO:0000256" key="3">
    <source>
        <dbReference type="ARBA" id="ARBA00066641"/>
    </source>
</evidence>
<sequence length="253" mass="25853">MTDLRGKVAFVTGASSGLGARFCEVLAKAGARVALAARRADRLTDLVQSITSQGGHAVAVPLDVADVSAIGPALDVAEKALGPLSIIVNNAGVGGAGLALDIPVETFDETFAVNVRGVYFGAREAAKRMLANGVAEAGQARIINVASIGAFANLGALTTYCASKAAVASLTKGLAREWGPKGIAVNALCPGFIETELNSAWIPTEAGQRTVNRFLRKRVMELQSLDEALLLLAGPAAAAITGTLLTVDDGQSL</sequence>
<dbReference type="PANTHER" id="PTHR43639:SF1">
    <property type="entry name" value="SHORT-CHAIN DEHYDROGENASE_REDUCTASE FAMILY PROTEIN"/>
    <property type="match status" value="1"/>
</dbReference>
<evidence type="ECO:0000256" key="4">
    <source>
        <dbReference type="ARBA" id="ARBA00069939"/>
    </source>
</evidence>
<evidence type="ECO:0000313" key="8">
    <source>
        <dbReference type="Proteomes" id="UP000431269"/>
    </source>
</evidence>
<feature type="domain" description="Ketoreductase" evidence="6">
    <location>
        <begin position="7"/>
        <end position="191"/>
    </location>
</feature>
<evidence type="ECO:0000256" key="2">
    <source>
        <dbReference type="ARBA" id="ARBA00023002"/>
    </source>
</evidence>
<reference evidence="8" key="1">
    <citation type="submission" date="2019-12" db="EMBL/GenBank/DDBJ databases">
        <title>Complete genome of Terracaulis silvestris 0127_4.</title>
        <authorList>
            <person name="Vieira S."/>
            <person name="Riedel T."/>
            <person name="Sproer C."/>
            <person name="Pascual J."/>
            <person name="Boedeker C."/>
            <person name="Overmann J."/>
        </authorList>
    </citation>
    <scope>NUCLEOTIDE SEQUENCE [LARGE SCALE GENOMIC DNA]</scope>
    <source>
        <strain evidence="8">0127_4</strain>
    </source>
</reference>
<evidence type="ECO:0000259" key="6">
    <source>
        <dbReference type="SMART" id="SM00822"/>
    </source>
</evidence>
<organism evidence="7 8">
    <name type="scientific">Terricaulis silvestris</name>
    <dbReference type="NCBI Taxonomy" id="2686094"/>
    <lineage>
        <taxon>Bacteria</taxon>
        <taxon>Pseudomonadati</taxon>
        <taxon>Pseudomonadota</taxon>
        <taxon>Alphaproteobacteria</taxon>
        <taxon>Caulobacterales</taxon>
        <taxon>Caulobacteraceae</taxon>
        <taxon>Terricaulis</taxon>
    </lineage>
</organism>
<dbReference type="Gene3D" id="3.40.50.720">
    <property type="entry name" value="NAD(P)-binding Rossmann-like Domain"/>
    <property type="match status" value="1"/>
</dbReference>
<dbReference type="KEGG" id="tsv:DSM104635_00609"/>
<gene>
    <name evidence="7" type="ORF">DSM104635_00609</name>
</gene>
<dbReference type="AlphaFoldDB" id="A0A6I6MKV6"/>
<dbReference type="PRINTS" id="PR00081">
    <property type="entry name" value="GDHRDH"/>
</dbReference>
<dbReference type="EC" id="1.1.1.175" evidence="3"/>
<dbReference type="InterPro" id="IPR036291">
    <property type="entry name" value="NAD(P)-bd_dom_sf"/>
</dbReference>
<comment type="similarity">
    <text evidence="1 5">Belongs to the short-chain dehydrogenases/reductases (SDR) family.</text>
</comment>
<dbReference type="InterPro" id="IPR057326">
    <property type="entry name" value="KR_dom"/>
</dbReference>
<dbReference type="GO" id="GO:0047838">
    <property type="term" value="F:D-xylose 1-dehydrogenase (NAD+) activity"/>
    <property type="evidence" value="ECO:0007669"/>
    <property type="project" value="UniProtKB-EC"/>
</dbReference>
<evidence type="ECO:0000256" key="5">
    <source>
        <dbReference type="RuleBase" id="RU000363"/>
    </source>
</evidence>
<dbReference type="SUPFAM" id="SSF51735">
    <property type="entry name" value="NAD(P)-binding Rossmann-fold domains"/>
    <property type="match status" value="1"/>
</dbReference>
<dbReference type="EMBL" id="CP047045">
    <property type="protein sequence ID" value="QGZ93796.1"/>
    <property type="molecule type" value="Genomic_DNA"/>
</dbReference>
<evidence type="ECO:0000256" key="1">
    <source>
        <dbReference type="ARBA" id="ARBA00006484"/>
    </source>
</evidence>
<keyword evidence="2 7" id="KW-0560">Oxidoreductase</keyword>
<dbReference type="PRINTS" id="PR00080">
    <property type="entry name" value="SDRFAMILY"/>
</dbReference>
<dbReference type="InterPro" id="IPR020904">
    <property type="entry name" value="Sc_DH/Rdtase_CS"/>
</dbReference>
<dbReference type="PROSITE" id="PS00061">
    <property type="entry name" value="ADH_SHORT"/>
    <property type="match status" value="1"/>
</dbReference>
<dbReference type="SMART" id="SM00822">
    <property type="entry name" value="PKS_KR"/>
    <property type="match status" value="1"/>
</dbReference>
<dbReference type="Pfam" id="PF00106">
    <property type="entry name" value="adh_short"/>
    <property type="match status" value="1"/>
</dbReference>
<accession>A0A6I6MKV6</accession>